<dbReference type="Pfam" id="PF23276">
    <property type="entry name" value="TPR_24"/>
    <property type="match status" value="1"/>
</dbReference>
<dbReference type="InterPro" id="IPR057027">
    <property type="entry name" value="TPR_mt"/>
</dbReference>
<feature type="domain" description="Pentatricopeptide repeat-containing protein-mitochondrial" evidence="7">
    <location>
        <begin position="375"/>
        <end position="499"/>
    </location>
</feature>
<dbReference type="Proteomes" id="UP000016923">
    <property type="component" value="Unassembled WGS sequence"/>
</dbReference>
<reference evidence="9 10" key="1">
    <citation type="journal article" date="2013" name="BMC Genomics">
        <title>The genome and transcriptome of the pine saprophyte Ophiostoma piceae, and a comparison with the bark beetle-associated pine pathogen Grosmannia clavigera.</title>
        <authorList>
            <person name="Haridas S."/>
            <person name="Wang Y."/>
            <person name="Lim L."/>
            <person name="Massoumi Alamouti S."/>
            <person name="Jackman S."/>
            <person name="Docking R."/>
            <person name="Robertson G."/>
            <person name="Birol I."/>
            <person name="Bohlmann J."/>
            <person name="Breuil C."/>
        </authorList>
    </citation>
    <scope>NUCLEOTIDE SEQUENCE [LARGE SCALE GENOMIC DNA]</scope>
    <source>
        <strain evidence="9 10">UAMH 11346</strain>
    </source>
</reference>
<sequence length="716" mass="78134">MAGTRIVVDGLWRCLCPSVDTPALLRAINGSTATAQPALRRTPRPGAGRRGHRTLSNSAQHGIEPYATVMSAEASVNATKPPYYTHQLRHIHAGATDRIGRLDLMSSRGPNGTIQRPLPPPKSELNDEKALIHLLRAQPPCWSQLQAASTPIIYEALRQLQDSMCGIDKIEAIARFLLEERAEPPTSALCEAVLRANCSKDGSADAVKDVLQLLDDSTIEATPSLYHAALAVLAIHPDYVTRAVILSKMKERWIDVSPDGMISVAIGLLRDGQFERAIEHLDKMTAASTSAGGEAAPPPWLLDVYVYVFLQEGFLDDALKIIDQRVLRESDLVTPNLWFVMLEACCRWSHYEGLVYVWNRAVKSASGRSILTPSDAMALEILNIASQNGDSNLAAAVMQMLAARGTKLGLPHFEAMLDCYCQAGNIGKALQVLCIMNNANIIPEQATTRSLFIRLVESSEASLDDAVDSLFSLKKQYGTIPLAAFNVVIEAMLEYGAKPASDEENGPAGEDSPSTLMALDLYRHVRQLCPSGPNRMTFRLLFGACTNPQHLNFLLCEMQSFGLRPDIAYVNQVVHDNAKYGSLNAAISHVHDLMDAEEIAGTYKFEDTNSALDKELTENAAAVSDTLSEDAEVVFAADSSSSVTLSDHGRPWINRRAATALARRCIEEKDDRINAIAAASRRRGRPMDKILAIARKGPPVKPIIGVPRLIDEDEMA</sequence>
<dbReference type="AlphaFoldDB" id="S3CAR3"/>
<name>S3CAR3_OPHP1</name>
<dbReference type="PANTHER" id="PTHR47936:SF1">
    <property type="entry name" value="PENTATRICOPEPTIDE REPEAT-CONTAINING PROTEIN GUN1, CHLOROPLASTIC"/>
    <property type="match status" value="1"/>
</dbReference>
<dbReference type="NCBIfam" id="TIGR00756">
    <property type="entry name" value="PPR"/>
    <property type="match status" value="1"/>
</dbReference>
<dbReference type="STRING" id="1262450.S3CAR3"/>
<evidence type="ECO:0000256" key="1">
    <source>
        <dbReference type="ARBA" id="ARBA00006192"/>
    </source>
</evidence>
<dbReference type="PROSITE" id="PS51375">
    <property type="entry name" value="PPR"/>
    <property type="match status" value="1"/>
</dbReference>
<feature type="domain" description="Tetratricopeptide repeats fungi 2" evidence="8">
    <location>
        <begin position="545"/>
        <end position="702"/>
    </location>
</feature>
<dbReference type="HOGENOM" id="CLU_008514_0_0_1"/>
<evidence type="ECO:0000259" key="8">
    <source>
        <dbReference type="Pfam" id="PF23279"/>
    </source>
</evidence>
<dbReference type="OrthoDB" id="747253at2759"/>
<dbReference type="Pfam" id="PF23279">
    <property type="entry name" value="TPR_25"/>
    <property type="match status" value="1"/>
</dbReference>
<dbReference type="Gene3D" id="1.25.40.10">
    <property type="entry name" value="Tetratricopeptide repeat domain"/>
    <property type="match status" value="1"/>
</dbReference>
<feature type="repeat" description="PPR" evidence="5">
    <location>
        <begin position="409"/>
        <end position="443"/>
    </location>
</feature>
<comment type="function">
    <text evidence="3">Regulates mitochondrial small subunit maturation by controlling 15S rRNA 5'-end processing. Localizes to the 5' precursor of the 15S rRNA in a position that is subsequently occupied by mS47 in the mature yeast mtSSU. Uses structure and sequence-specific RNA recognition, binding to a single-stranded region of the precursor and specifically recognizing bases -6 to -1. The exchange of Ccm1 for mS47 is coupled to the irreversible removal of precursor rRNA that is accompanied by conformational changes of the mitoribosomal proteins uS5m and mS26. These conformational changes signal completion of 5'-end rRNA processing through protection of the mature 5'-end of the 15S rRNA and stabilization of mS47. The removal of the 5' precursor together with the dissociation of Ccm1 may be catalyzed by the 5'-3' exoribonuclease Pet127. Involved in the specific removal of group I introns in mitochondrial encoded transcripts.</text>
</comment>
<dbReference type="InterPro" id="IPR011990">
    <property type="entry name" value="TPR-like_helical_dom_sf"/>
</dbReference>
<evidence type="ECO:0000256" key="3">
    <source>
        <dbReference type="ARBA" id="ARBA00044493"/>
    </source>
</evidence>
<comment type="similarity">
    <text evidence="1">Belongs to the CCM1 family.</text>
</comment>
<dbReference type="InterPro" id="IPR002885">
    <property type="entry name" value="PPR_rpt"/>
</dbReference>
<keyword evidence="2" id="KW-0677">Repeat</keyword>
<evidence type="ECO:0000256" key="4">
    <source>
        <dbReference type="ARBA" id="ARBA00044511"/>
    </source>
</evidence>
<evidence type="ECO:0000259" key="7">
    <source>
        <dbReference type="Pfam" id="PF23276"/>
    </source>
</evidence>
<dbReference type="eggNOG" id="KOG4197">
    <property type="taxonomic scope" value="Eukaryota"/>
</dbReference>
<dbReference type="EMBL" id="KE148146">
    <property type="protein sequence ID" value="EPE10614.1"/>
    <property type="molecule type" value="Genomic_DNA"/>
</dbReference>
<feature type="region of interest" description="Disordered" evidence="6">
    <location>
        <begin position="35"/>
        <end position="63"/>
    </location>
</feature>
<dbReference type="InterPro" id="IPR057029">
    <property type="entry name" value="TPR_fung_2"/>
</dbReference>
<evidence type="ECO:0000313" key="10">
    <source>
        <dbReference type="Proteomes" id="UP000016923"/>
    </source>
</evidence>
<proteinExistence type="inferred from homology"/>
<dbReference type="PANTHER" id="PTHR47936">
    <property type="entry name" value="PPR_LONG DOMAIN-CONTAINING PROTEIN"/>
    <property type="match status" value="1"/>
</dbReference>
<accession>S3CAR3</accession>
<keyword evidence="10" id="KW-1185">Reference proteome</keyword>
<dbReference type="VEuPathDB" id="FungiDB:F503_05709"/>
<comment type="subunit">
    <text evidence="4">Binds to mitochondrial small subunit 15S rRNA.</text>
</comment>
<feature type="compositionally biased region" description="Basic residues" evidence="6">
    <location>
        <begin position="41"/>
        <end position="53"/>
    </location>
</feature>
<evidence type="ECO:0000256" key="2">
    <source>
        <dbReference type="ARBA" id="ARBA00022737"/>
    </source>
</evidence>
<organism evidence="9 10">
    <name type="scientific">Ophiostoma piceae (strain UAMH 11346)</name>
    <name type="common">Sap stain fungus</name>
    <dbReference type="NCBI Taxonomy" id="1262450"/>
    <lineage>
        <taxon>Eukaryota</taxon>
        <taxon>Fungi</taxon>
        <taxon>Dikarya</taxon>
        <taxon>Ascomycota</taxon>
        <taxon>Pezizomycotina</taxon>
        <taxon>Sordariomycetes</taxon>
        <taxon>Sordariomycetidae</taxon>
        <taxon>Ophiostomatales</taxon>
        <taxon>Ophiostomataceae</taxon>
        <taxon>Ophiostoma</taxon>
    </lineage>
</organism>
<evidence type="ECO:0000256" key="5">
    <source>
        <dbReference type="PROSITE-ProRule" id="PRU00708"/>
    </source>
</evidence>
<evidence type="ECO:0000256" key="6">
    <source>
        <dbReference type="SAM" id="MobiDB-lite"/>
    </source>
</evidence>
<gene>
    <name evidence="9" type="ORF">F503_05709</name>
</gene>
<protein>
    <submittedName>
        <fullName evidence="9">Pentatricopeptide repeat protein</fullName>
    </submittedName>
</protein>
<evidence type="ECO:0000313" key="9">
    <source>
        <dbReference type="EMBL" id="EPE10614.1"/>
    </source>
</evidence>